<name>A0A0A1TFX3_9HYPO</name>
<feature type="compositionally biased region" description="Polar residues" evidence="4">
    <location>
        <begin position="1080"/>
        <end position="1104"/>
    </location>
</feature>
<dbReference type="SMART" id="SM00368">
    <property type="entry name" value="LRR_RI"/>
    <property type="match status" value="3"/>
</dbReference>
<protein>
    <recommendedName>
        <fullName evidence="5">LRR-containing protein second PH domain-containing protein</fullName>
    </recommendedName>
</protein>
<keyword evidence="3" id="KW-0206">Cytoskeleton</keyword>
<feature type="region of interest" description="Disordered" evidence="4">
    <location>
        <begin position="1077"/>
        <end position="1112"/>
    </location>
</feature>
<dbReference type="SUPFAM" id="SSF52047">
    <property type="entry name" value="RNI-like"/>
    <property type="match status" value="1"/>
</dbReference>
<dbReference type="EMBL" id="CDHN01000002">
    <property type="protein sequence ID" value="CEJ89280.1"/>
    <property type="molecule type" value="Genomic_DNA"/>
</dbReference>
<proteinExistence type="predicted"/>
<feature type="compositionally biased region" description="Polar residues" evidence="4">
    <location>
        <begin position="48"/>
        <end position="68"/>
    </location>
</feature>
<evidence type="ECO:0000256" key="3">
    <source>
        <dbReference type="ARBA" id="ARBA00023212"/>
    </source>
</evidence>
<evidence type="ECO:0000256" key="2">
    <source>
        <dbReference type="ARBA" id="ARBA00022490"/>
    </source>
</evidence>
<feature type="domain" description="LRR-containing protein second PH" evidence="5">
    <location>
        <begin position="281"/>
        <end position="410"/>
    </location>
</feature>
<dbReference type="InterPro" id="IPR032675">
    <property type="entry name" value="LRR_dom_sf"/>
</dbReference>
<reference evidence="6 7" key="1">
    <citation type="journal article" date="2015" name="Genome Announc.">
        <title>Draft Genome Sequence and Gene Annotation of the Entomopathogenic Fungus Verticillium hemipterigenum.</title>
        <authorList>
            <person name="Horn F."/>
            <person name="Habel A."/>
            <person name="Scharf D.H."/>
            <person name="Dworschak J."/>
            <person name="Brakhage A.A."/>
            <person name="Guthke R."/>
            <person name="Hertweck C."/>
            <person name="Linde J."/>
        </authorList>
    </citation>
    <scope>NUCLEOTIDE SEQUENCE [LARGE SCALE GENOMIC DNA]</scope>
</reference>
<dbReference type="AlphaFoldDB" id="A0A0A1TFX3"/>
<sequence length="1174" mass="130317">MLAEKKSWRATSPKHGPQNAGSTSPPDNDSQDASDAKMPRVLTKALRSMSNPAFESVPTHPTRSSNSFRRARTGSSGSGSMMERIHRRLSKEPSAGVALSNSAPSSPIECSYASMDLIQHGSLRLDPSSRRGRPEYLVLTDQCLVKFTSIEAARATFPQLGQPSPQLQRSSSSASMQSKYGRSEPRLEILLASVTAVFNDGLSASRCDLDVWWTSQDGRSVSYRTMLAFGTPMDMEEWLAVIHRACRSKVRQNTTSNFVASNIRDTIHNIVRSTEAPTDELNKIPIFPIVKRPTTNISAAPSTDDCRNPIALSSYYLALGPFMCYLVEILQPEPGDSPTELRARTQTFGLVTLARFRASVATHTQSFIMMFRAPLGRDVRLDLASVHYRRIIDILIKTDRALKPMWPQHLQSSIFEIRGLPPPLQLTSGNDLGGLGTSLPAYCAAFQVAMPTWWIDWNTPSQPCFCLAPSPDVPYSALQILAVFRALRYNSFFKAISFENVDLANIVGQQDTMQQGDGVVHMSSSHTRLPEDLFESLMQAPILEQEMHSLLFASDSIRSINLNRVSSINGSNATSTGELSGELIRPTIALLRRDLVHCHSLYLAGNKFAQTDVDDLAVTLVLDHVRLRRLDLSNCDLGDAGLAKIWTALAAQGPSLEAIDTSNNWGFVKEDVMRNTLNQFRNLTTLRIAKNTRLESETSLFEIKTMALWQLEVLDLSGIVLNDATVETLAEYLAMDSSLYLRSLHLNRCGLTGKQVGKLCKSMGIRREMTMQIEASRLDFGITELCDTLTAGYGPWSLFAQMIDFCHEESYVKLLEALTENRSIRCLSLAGSSIPDDASEVACRALTNFFSNNTTIQYLDMSGYDSKLDEGRLGRGFSKAMSAITQNQSIEHLRVRSQMLNLNVDNLATALSGNKTLRTLDCEYNDFDLANYKQLIKHMTDNENIRFLSAFSDHELETAMQKSLEAFTLQAVPTRRPSMMSRFKQDRAPISTEKTASRNMRQEWDSAAQELADCLGCNQLNTTPGRTVESKYDYLDWGYVFASEFGGLALFDFHHCDNQNLAPDAAEEGLAQTDAEVYRSKSTNSSESNGTRSTDGASNESGVPTPSEMEPKVSVSDFHASGSEVNVAIYGEFHDAYTSMDSAEVEPGLQMKRYQRFGDDRINRIDEEDVTAQP</sequence>
<evidence type="ECO:0000313" key="6">
    <source>
        <dbReference type="EMBL" id="CEJ89280.1"/>
    </source>
</evidence>
<dbReference type="STRING" id="1531966.A0A0A1TFX3"/>
<feature type="region of interest" description="Disordered" evidence="4">
    <location>
        <begin position="1"/>
        <end position="83"/>
    </location>
</feature>
<dbReference type="HOGENOM" id="CLU_003789_1_0_1"/>
<comment type="subcellular location">
    <subcellularLocation>
        <location evidence="1">Cytoplasm</location>
        <location evidence="1">Cytoskeleton</location>
    </subcellularLocation>
</comment>
<feature type="region of interest" description="Disordered" evidence="4">
    <location>
        <begin position="978"/>
        <end position="998"/>
    </location>
</feature>
<dbReference type="InterPro" id="IPR052410">
    <property type="entry name" value="DRC5"/>
</dbReference>
<evidence type="ECO:0000256" key="4">
    <source>
        <dbReference type="SAM" id="MobiDB-lite"/>
    </source>
</evidence>
<evidence type="ECO:0000313" key="7">
    <source>
        <dbReference type="Proteomes" id="UP000039046"/>
    </source>
</evidence>
<feature type="compositionally biased region" description="Polar residues" evidence="4">
    <location>
        <begin position="19"/>
        <end position="33"/>
    </location>
</feature>
<evidence type="ECO:0000256" key="1">
    <source>
        <dbReference type="ARBA" id="ARBA00004245"/>
    </source>
</evidence>
<dbReference type="Gene3D" id="3.80.10.10">
    <property type="entry name" value="Ribonuclease Inhibitor"/>
    <property type="match status" value="1"/>
</dbReference>
<keyword evidence="2" id="KW-0963">Cytoplasm</keyword>
<gene>
    <name evidence="6" type="ORF">VHEMI05132</name>
</gene>
<dbReference type="OrthoDB" id="120976at2759"/>
<evidence type="ECO:0000259" key="5">
    <source>
        <dbReference type="Pfam" id="PF25353"/>
    </source>
</evidence>
<dbReference type="GO" id="GO:0005856">
    <property type="term" value="C:cytoskeleton"/>
    <property type="evidence" value="ECO:0007669"/>
    <property type="project" value="UniProtKB-SubCell"/>
</dbReference>
<accession>A0A0A1TFX3</accession>
<organism evidence="6 7">
    <name type="scientific">[Torrubiella] hemipterigena</name>
    <dbReference type="NCBI Taxonomy" id="1531966"/>
    <lineage>
        <taxon>Eukaryota</taxon>
        <taxon>Fungi</taxon>
        <taxon>Dikarya</taxon>
        <taxon>Ascomycota</taxon>
        <taxon>Pezizomycotina</taxon>
        <taxon>Sordariomycetes</taxon>
        <taxon>Hypocreomycetidae</taxon>
        <taxon>Hypocreales</taxon>
        <taxon>Clavicipitaceae</taxon>
        <taxon>Clavicipitaceae incertae sedis</taxon>
        <taxon>'Torrubiella' clade</taxon>
    </lineage>
</organism>
<dbReference type="PANTHER" id="PTHR24107:SF2">
    <property type="entry name" value="NLR FAMILY CARD DOMAIN CONTAINING 3"/>
    <property type="match status" value="1"/>
</dbReference>
<keyword evidence="7" id="KW-1185">Reference proteome</keyword>
<dbReference type="InterPro" id="IPR057334">
    <property type="entry name" value="PH_2nd_LRR"/>
</dbReference>
<dbReference type="Pfam" id="PF25353">
    <property type="entry name" value="PH_2nd_LRR"/>
    <property type="match status" value="1"/>
</dbReference>
<dbReference type="PANTHER" id="PTHR24107">
    <property type="entry name" value="YNEIN REGULATORY COMPLEX SUBUNIT 5"/>
    <property type="match status" value="1"/>
</dbReference>
<dbReference type="Proteomes" id="UP000039046">
    <property type="component" value="Unassembled WGS sequence"/>
</dbReference>